<dbReference type="GO" id="GO:0006950">
    <property type="term" value="P:response to stress"/>
    <property type="evidence" value="ECO:0007669"/>
    <property type="project" value="TreeGrafter"/>
</dbReference>
<protein>
    <submittedName>
        <fullName evidence="5">MarR family transcriptional regulator</fullName>
    </submittedName>
</protein>
<sequence>MKKTDTTNRQVSMPFLFSLFQVAHLYRTLLGKFMSSYGKPGATALPVLVMAYRHHDVRPGELADALGRDPSSVVRITDLLVKNGLAEREEDQQDRRAKKLRLTSLGRRMVEQMEIMLNESVSPGLGEITDQQLLHCMQVLNSLKQGGKASGLL</sequence>
<keyword evidence="2" id="KW-0238">DNA-binding</keyword>
<dbReference type="PRINTS" id="PR00598">
    <property type="entry name" value="HTHMARR"/>
</dbReference>
<dbReference type="EMBL" id="CP098242">
    <property type="protein sequence ID" value="WAW10928.1"/>
    <property type="molecule type" value="Genomic_DNA"/>
</dbReference>
<dbReference type="KEGG" id="ovb:NB640_04635"/>
<accession>A0A9E9M1S8</accession>
<evidence type="ECO:0000256" key="1">
    <source>
        <dbReference type="ARBA" id="ARBA00023015"/>
    </source>
</evidence>
<evidence type="ECO:0000256" key="3">
    <source>
        <dbReference type="ARBA" id="ARBA00023163"/>
    </source>
</evidence>
<dbReference type="SMART" id="SM00347">
    <property type="entry name" value="HTH_MARR"/>
    <property type="match status" value="1"/>
</dbReference>
<feature type="domain" description="HTH marR-type" evidence="4">
    <location>
        <begin position="12"/>
        <end position="145"/>
    </location>
</feature>
<evidence type="ECO:0000256" key="2">
    <source>
        <dbReference type="ARBA" id="ARBA00023125"/>
    </source>
</evidence>
<dbReference type="GO" id="GO:0003677">
    <property type="term" value="F:DNA binding"/>
    <property type="evidence" value="ECO:0007669"/>
    <property type="project" value="UniProtKB-KW"/>
</dbReference>
<organism evidence="5 6">
    <name type="scientific">Oxalobacter vibrioformis</name>
    <dbReference type="NCBI Taxonomy" id="933080"/>
    <lineage>
        <taxon>Bacteria</taxon>
        <taxon>Pseudomonadati</taxon>
        <taxon>Pseudomonadota</taxon>
        <taxon>Betaproteobacteria</taxon>
        <taxon>Burkholderiales</taxon>
        <taxon>Oxalobacteraceae</taxon>
        <taxon>Oxalobacter</taxon>
    </lineage>
</organism>
<dbReference type="AlphaFoldDB" id="A0A9E9M1S8"/>
<keyword evidence="1" id="KW-0805">Transcription regulation</keyword>
<evidence type="ECO:0000313" key="5">
    <source>
        <dbReference type="EMBL" id="WAW10928.1"/>
    </source>
</evidence>
<evidence type="ECO:0000259" key="4">
    <source>
        <dbReference type="PROSITE" id="PS50995"/>
    </source>
</evidence>
<dbReference type="InterPro" id="IPR036388">
    <property type="entry name" value="WH-like_DNA-bd_sf"/>
</dbReference>
<name>A0A9E9M1S8_9BURK</name>
<dbReference type="PANTHER" id="PTHR33164">
    <property type="entry name" value="TRANSCRIPTIONAL REGULATOR, MARR FAMILY"/>
    <property type="match status" value="1"/>
</dbReference>
<dbReference type="InterPro" id="IPR000835">
    <property type="entry name" value="HTH_MarR-typ"/>
</dbReference>
<reference evidence="5" key="1">
    <citation type="journal article" date="2022" name="Front. Microbiol.">
        <title>New perspectives on an old grouping: The genomic and phenotypic variability of Oxalobacter formigenes and the implications for calcium oxalate stone prevention.</title>
        <authorList>
            <person name="Chmiel J.A."/>
            <person name="Carr C."/>
            <person name="Stuivenberg G.A."/>
            <person name="Venema R."/>
            <person name="Chanyi R.M."/>
            <person name="Al K.F."/>
            <person name="Giguere D."/>
            <person name="Say H."/>
            <person name="Akouris P.P."/>
            <person name="Dominguez Romero S.A."/>
            <person name="Kwong A."/>
            <person name="Tai V."/>
            <person name="Koval S.F."/>
            <person name="Razvi H."/>
            <person name="Bjazevic J."/>
            <person name="Burton J.P."/>
        </authorList>
    </citation>
    <scope>NUCLEOTIDE SEQUENCE</scope>
    <source>
        <strain evidence="5">WoOx3</strain>
    </source>
</reference>
<dbReference type="Gene3D" id="1.10.10.10">
    <property type="entry name" value="Winged helix-like DNA-binding domain superfamily/Winged helix DNA-binding domain"/>
    <property type="match status" value="1"/>
</dbReference>
<evidence type="ECO:0000313" key="6">
    <source>
        <dbReference type="Proteomes" id="UP001156215"/>
    </source>
</evidence>
<proteinExistence type="predicted"/>
<dbReference type="PROSITE" id="PS50995">
    <property type="entry name" value="HTH_MARR_2"/>
    <property type="match status" value="1"/>
</dbReference>
<keyword evidence="3" id="KW-0804">Transcription</keyword>
<dbReference type="RefSeq" id="WP_269310003.1">
    <property type="nucleotide sequence ID" value="NZ_CP098242.1"/>
</dbReference>
<dbReference type="InterPro" id="IPR039422">
    <property type="entry name" value="MarR/SlyA-like"/>
</dbReference>
<dbReference type="Pfam" id="PF01047">
    <property type="entry name" value="MarR"/>
    <property type="match status" value="1"/>
</dbReference>
<dbReference type="PANTHER" id="PTHR33164:SF64">
    <property type="entry name" value="TRANSCRIPTIONAL REGULATOR SLYA"/>
    <property type="match status" value="1"/>
</dbReference>
<dbReference type="Proteomes" id="UP001156215">
    <property type="component" value="Chromosome"/>
</dbReference>
<keyword evidence="6" id="KW-1185">Reference proteome</keyword>
<dbReference type="GO" id="GO:0003700">
    <property type="term" value="F:DNA-binding transcription factor activity"/>
    <property type="evidence" value="ECO:0007669"/>
    <property type="project" value="InterPro"/>
</dbReference>
<dbReference type="SUPFAM" id="SSF46785">
    <property type="entry name" value="Winged helix' DNA-binding domain"/>
    <property type="match status" value="1"/>
</dbReference>
<gene>
    <name evidence="5" type="ORF">NB640_04635</name>
</gene>
<dbReference type="InterPro" id="IPR036390">
    <property type="entry name" value="WH_DNA-bd_sf"/>
</dbReference>